<proteinExistence type="predicted"/>
<keyword evidence="2" id="KW-1185">Reference proteome</keyword>
<name>A0A543NL42_9ACTN</name>
<dbReference type="Gene3D" id="3.30.1330.30">
    <property type="match status" value="1"/>
</dbReference>
<dbReference type="Gene3D" id="3.30.420.60">
    <property type="entry name" value="eRF1 domain 2"/>
    <property type="match status" value="1"/>
</dbReference>
<protein>
    <submittedName>
        <fullName evidence="1">Peptide subunit release factor 1 (ERF1)</fullName>
    </submittedName>
</protein>
<dbReference type="AlphaFoldDB" id="A0A543NL42"/>
<gene>
    <name evidence="1" type="ORF">FHX37_2511</name>
</gene>
<dbReference type="InterPro" id="IPR029064">
    <property type="entry name" value="Ribosomal_eL30-like_sf"/>
</dbReference>
<dbReference type="InterPro" id="IPR042226">
    <property type="entry name" value="eFR1_2_sf"/>
</dbReference>
<accession>A0A543NL42</accession>
<evidence type="ECO:0000313" key="2">
    <source>
        <dbReference type="Proteomes" id="UP000317422"/>
    </source>
</evidence>
<dbReference type="RefSeq" id="WP_141924019.1">
    <property type="nucleotide sequence ID" value="NZ_VFQC01000001.1"/>
</dbReference>
<dbReference type="InterPro" id="IPR040701">
    <property type="entry name" value="Bact_RF_family2"/>
</dbReference>
<sequence length="375" mass="41216">MDLSFLLPAYDSSNLVASVYLNVSRDAEDADHAIRVRWDKARDDLAEQGADEETLRALDGAAGRDDGTPGPRGQVLFAAGGEVLFDILVSRPPQDYSARFGPLPNPVPYLERRGQHVPYVMAVVDSIGADLDSVDAQGARVDYRVEGDEHPTHKPREGGEHHKQMQRAVDEQVKQNAKRVVSEIRRLTVDGETELIVLAGETPVQREVHEQLPDGLRGKVVEAATDSRDAEADEEDTWINTELSRLLADRADQQVQDVADSYEQGRGNDDRAVEGLEPVVYALQRGQVETLLWAPGTSWAETRVWVGDTPEQLAPSEQELRDLGAERPVRERADAALVRAAVGTSADFVFVPEDKARMRDGLGALLRFSDPSLSG</sequence>
<evidence type="ECO:0000313" key="1">
    <source>
        <dbReference type="EMBL" id="TQN32541.1"/>
    </source>
</evidence>
<dbReference type="EMBL" id="VFQC01000001">
    <property type="protein sequence ID" value="TQN32541.1"/>
    <property type="molecule type" value="Genomic_DNA"/>
</dbReference>
<dbReference type="OrthoDB" id="5179393at2"/>
<dbReference type="Pfam" id="PF18844">
    <property type="entry name" value="baeRF_family2"/>
    <property type="match status" value="1"/>
</dbReference>
<dbReference type="Proteomes" id="UP000317422">
    <property type="component" value="Unassembled WGS sequence"/>
</dbReference>
<organism evidence="1 2">
    <name type="scientific">Haloactinospora alba</name>
    <dbReference type="NCBI Taxonomy" id="405555"/>
    <lineage>
        <taxon>Bacteria</taxon>
        <taxon>Bacillati</taxon>
        <taxon>Actinomycetota</taxon>
        <taxon>Actinomycetes</taxon>
        <taxon>Streptosporangiales</taxon>
        <taxon>Nocardiopsidaceae</taxon>
        <taxon>Haloactinospora</taxon>
    </lineage>
</organism>
<reference evidence="1 2" key="1">
    <citation type="submission" date="2019-06" db="EMBL/GenBank/DDBJ databases">
        <title>Sequencing the genomes of 1000 actinobacteria strains.</title>
        <authorList>
            <person name="Klenk H.-P."/>
        </authorList>
    </citation>
    <scope>NUCLEOTIDE SEQUENCE [LARGE SCALE GENOMIC DNA]</scope>
    <source>
        <strain evidence="1 2">DSM 45015</strain>
    </source>
</reference>
<comment type="caution">
    <text evidence="1">The sequence shown here is derived from an EMBL/GenBank/DDBJ whole genome shotgun (WGS) entry which is preliminary data.</text>
</comment>